<sequence length="504" mass="54938">MFDQSVPEPSQLDGLSAAELVDAARACARAENAACARKLAVMAEIFVRRTRLPAADRENWWVDPDAAVSAELAAAQHITSGLALHQTHRGVALRDRLPHVADLFLRGLISDTLVRIIVTRTYLITDPDLVAAVDADLAAEITSWGPMSQKKTVTAIDALVERHDPNGLRITCDSAATRDVQFGSPTDAPGYTSVWARMLASDAATAERVLTELVYSVCDDDPRTVTERRNDAYAALLAGIPALACRCGAGDCEAAARPRPRRDTTVYVITDATTPPSAQAADEPSPETVAAPAPRSTKPFAACTRPAFVFGAGLTPAPLLGELVSDVESTHIRDIIHPGQSGPEPRYTPSRALADFIRCRDLTCRFPWCDKPATSADIDHTVPYPVGPTHPSNLKCLCRFHHLLKTFWIGALGWRDRQYPDGTIIWTSPTGHTYTTYPGSRLLFPALCRPTATLWVGDPPDIPLSDRRGTMMPRRRHTRAYNRARAIAAERQRNEVAGDHPPPF</sequence>
<dbReference type="CDD" id="cd00085">
    <property type="entry name" value="HNHc"/>
    <property type="match status" value="1"/>
</dbReference>
<dbReference type="KEGG" id="mauu:NCTC10437_01211"/>
<dbReference type="EMBL" id="LR134356">
    <property type="protein sequence ID" value="VEG52095.1"/>
    <property type="molecule type" value="Genomic_DNA"/>
</dbReference>
<proteinExistence type="predicted"/>
<reference evidence="3 4" key="1">
    <citation type="submission" date="2018-12" db="EMBL/GenBank/DDBJ databases">
        <authorList>
            <consortium name="Pathogen Informatics"/>
        </authorList>
    </citation>
    <scope>NUCLEOTIDE SEQUENCE [LARGE SCALE GENOMIC DNA]</scope>
    <source>
        <strain evidence="3 4">NCTC10437</strain>
    </source>
</reference>
<keyword evidence="3" id="KW-0540">Nuclease</keyword>
<dbReference type="InterPro" id="IPR003615">
    <property type="entry name" value="HNH_nuc"/>
</dbReference>
<feature type="domain" description="HNH nuclease" evidence="2">
    <location>
        <begin position="352"/>
        <end position="403"/>
    </location>
</feature>
<dbReference type="AlphaFoldDB" id="A0A448IHW5"/>
<feature type="region of interest" description="Disordered" evidence="1">
    <location>
        <begin position="273"/>
        <end position="295"/>
    </location>
</feature>
<dbReference type="STRING" id="1791.GCA_001049355_00164"/>
<organism evidence="3 4">
    <name type="scientific">Mycolicibacterium aurum</name>
    <name type="common">Mycobacterium aurum</name>
    <dbReference type="NCBI Taxonomy" id="1791"/>
    <lineage>
        <taxon>Bacteria</taxon>
        <taxon>Bacillati</taxon>
        <taxon>Actinomycetota</taxon>
        <taxon>Actinomycetes</taxon>
        <taxon>Mycobacteriales</taxon>
        <taxon>Mycobacteriaceae</taxon>
        <taxon>Mycolicibacterium</taxon>
    </lineage>
</organism>
<dbReference type="SMART" id="SM00507">
    <property type="entry name" value="HNHc"/>
    <property type="match status" value="1"/>
</dbReference>
<evidence type="ECO:0000259" key="2">
    <source>
        <dbReference type="SMART" id="SM00507"/>
    </source>
</evidence>
<gene>
    <name evidence="3" type="ORF">NCTC10437_01211</name>
</gene>
<evidence type="ECO:0000313" key="4">
    <source>
        <dbReference type="Proteomes" id="UP000279306"/>
    </source>
</evidence>
<protein>
    <submittedName>
        <fullName evidence="3">Protein of uncharacterized function DUF222/HNH endonuclease</fullName>
    </submittedName>
</protein>
<name>A0A448IHW5_MYCAU</name>
<evidence type="ECO:0000313" key="3">
    <source>
        <dbReference type="EMBL" id="VEG52095.1"/>
    </source>
</evidence>
<dbReference type="RefSeq" id="WP_048630139.1">
    <property type="nucleotide sequence ID" value="NZ_CVQQ01000001.1"/>
</dbReference>
<accession>A0A448IHW5</accession>
<dbReference type="OrthoDB" id="4775237at2"/>
<dbReference type="Pfam" id="PF02720">
    <property type="entry name" value="DUF222"/>
    <property type="match status" value="1"/>
</dbReference>
<evidence type="ECO:0000256" key="1">
    <source>
        <dbReference type="SAM" id="MobiDB-lite"/>
    </source>
</evidence>
<dbReference type="Proteomes" id="UP000279306">
    <property type="component" value="Chromosome"/>
</dbReference>
<dbReference type="GO" id="GO:0004519">
    <property type="term" value="F:endonuclease activity"/>
    <property type="evidence" value="ECO:0007669"/>
    <property type="project" value="UniProtKB-KW"/>
</dbReference>
<keyword evidence="4" id="KW-1185">Reference proteome</keyword>
<keyword evidence="3" id="KW-0378">Hydrolase</keyword>
<dbReference type="InterPro" id="IPR003870">
    <property type="entry name" value="DUF222"/>
</dbReference>
<keyword evidence="3" id="KW-0255">Endonuclease</keyword>